<dbReference type="GO" id="GO:0020037">
    <property type="term" value="F:heme binding"/>
    <property type="evidence" value="ECO:0007669"/>
    <property type="project" value="InterPro"/>
</dbReference>
<dbReference type="InterPro" id="IPR009056">
    <property type="entry name" value="Cyt_c-like_dom"/>
</dbReference>
<dbReference type="PANTHER" id="PTHR35889">
    <property type="entry name" value="CYCLOINULO-OLIGOSACCHARIDE FRUCTANOTRANSFERASE-RELATED"/>
    <property type="match status" value="1"/>
</dbReference>
<feature type="domain" description="Cytochrome c" evidence="6">
    <location>
        <begin position="24"/>
        <end position="135"/>
    </location>
</feature>
<dbReference type="SUPFAM" id="SSF46626">
    <property type="entry name" value="Cytochrome c"/>
    <property type="match status" value="1"/>
</dbReference>
<keyword evidence="3 4" id="KW-0408">Iron</keyword>
<dbReference type="RefSeq" id="WP_184338703.1">
    <property type="nucleotide sequence ID" value="NZ_JACHIG010000002.1"/>
</dbReference>
<evidence type="ECO:0000256" key="1">
    <source>
        <dbReference type="ARBA" id="ARBA00022617"/>
    </source>
</evidence>
<feature type="signal peptide" evidence="5">
    <location>
        <begin position="1"/>
        <end position="25"/>
    </location>
</feature>
<comment type="caution">
    <text evidence="7">The sequence shown here is derived from an EMBL/GenBank/DDBJ whole genome shotgun (WGS) entry which is preliminary data.</text>
</comment>
<organism evidence="7 8">
    <name type="scientific">Prosthecobacter vanneervenii</name>
    <dbReference type="NCBI Taxonomy" id="48466"/>
    <lineage>
        <taxon>Bacteria</taxon>
        <taxon>Pseudomonadati</taxon>
        <taxon>Verrucomicrobiota</taxon>
        <taxon>Verrucomicrobiia</taxon>
        <taxon>Verrucomicrobiales</taxon>
        <taxon>Verrucomicrobiaceae</taxon>
        <taxon>Prosthecobacter</taxon>
    </lineage>
</organism>
<keyword evidence="1 4" id="KW-0349">Heme</keyword>
<evidence type="ECO:0000259" key="6">
    <source>
        <dbReference type="PROSITE" id="PS51007"/>
    </source>
</evidence>
<accession>A0A7W8DJ66</accession>
<keyword evidence="5" id="KW-0732">Signal</keyword>
<dbReference type="Proteomes" id="UP000590740">
    <property type="component" value="Unassembled WGS sequence"/>
</dbReference>
<evidence type="ECO:0000256" key="2">
    <source>
        <dbReference type="ARBA" id="ARBA00022723"/>
    </source>
</evidence>
<dbReference type="InterPro" id="IPR011429">
    <property type="entry name" value="Cyt_c_Planctomycete-type"/>
</dbReference>
<dbReference type="PROSITE" id="PS51007">
    <property type="entry name" value="CYTC"/>
    <property type="match status" value="1"/>
</dbReference>
<evidence type="ECO:0000256" key="4">
    <source>
        <dbReference type="PROSITE-ProRule" id="PRU00433"/>
    </source>
</evidence>
<keyword evidence="2 4" id="KW-0479">Metal-binding</keyword>
<gene>
    <name evidence="7" type="ORF">HNQ65_001340</name>
</gene>
<proteinExistence type="predicted"/>
<evidence type="ECO:0000256" key="5">
    <source>
        <dbReference type="SAM" id="SignalP"/>
    </source>
</evidence>
<dbReference type="EMBL" id="JACHIG010000002">
    <property type="protein sequence ID" value="MBB5031772.1"/>
    <property type="molecule type" value="Genomic_DNA"/>
</dbReference>
<dbReference type="PANTHER" id="PTHR35889:SF3">
    <property type="entry name" value="F-BOX DOMAIN-CONTAINING PROTEIN"/>
    <property type="match status" value="1"/>
</dbReference>
<dbReference type="GO" id="GO:0046872">
    <property type="term" value="F:metal ion binding"/>
    <property type="evidence" value="ECO:0007669"/>
    <property type="project" value="UniProtKB-KW"/>
</dbReference>
<name>A0A7W8DJ66_9BACT</name>
<evidence type="ECO:0000313" key="8">
    <source>
        <dbReference type="Proteomes" id="UP000590740"/>
    </source>
</evidence>
<dbReference type="GO" id="GO:0009055">
    <property type="term" value="F:electron transfer activity"/>
    <property type="evidence" value="ECO:0007669"/>
    <property type="project" value="InterPro"/>
</dbReference>
<dbReference type="AlphaFoldDB" id="A0A7W8DJ66"/>
<protein>
    <submittedName>
        <fullName evidence="7">Putative membrane protein</fullName>
    </submittedName>
</protein>
<dbReference type="Pfam" id="PF07635">
    <property type="entry name" value="PSCyt1"/>
    <property type="match status" value="1"/>
</dbReference>
<sequence>MKPTLALTLAAVLALGVSTTSTTRAQDAGKVDFEKQVLPVLKESCFKCHEKEHEDGGKIKKPKGGLRLDGAAVIMKGGKEYPNENVVAGKPEASWLVKTMALPDSDDLAMPPEGKGDRVSAANIDLIKKWISEGANFGAWKGVE</sequence>
<feature type="chain" id="PRO_5030518466" evidence="5">
    <location>
        <begin position="26"/>
        <end position="144"/>
    </location>
</feature>
<evidence type="ECO:0000313" key="7">
    <source>
        <dbReference type="EMBL" id="MBB5031772.1"/>
    </source>
</evidence>
<keyword evidence="8" id="KW-1185">Reference proteome</keyword>
<reference evidence="7 8" key="1">
    <citation type="submission" date="2020-08" db="EMBL/GenBank/DDBJ databases">
        <title>Genomic Encyclopedia of Type Strains, Phase IV (KMG-IV): sequencing the most valuable type-strain genomes for metagenomic binning, comparative biology and taxonomic classification.</title>
        <authorList>
            <person name="Goeker M."/>
        </authorList>
    </citation>
    <scope>NUCLEOTIDE SEQUENCE [LARGE SCALE GENOMIC DNA]</scope>
    <source>
        <strain evidence="7 8">DSM 12252</strain>
    </source>
</reference>
<dbReference type="InterPro" id="IPR036909">
    <property type="entry name" value="Cyt_c-like_dom_sf"/>
</dbReference>
<evidence type="ECO:0000256" key="3">
    <source>
        <dbReference type="ARBA" id="ARBA00023004"/>
    </source>
</evidence>